<evidence type="ECO:0000256" key="6">
    <source>
        <dbReference type="ARBA" id="ARBA00022771"/>
    </source>
</evidence>
<evidence type="ECO:0000256" key="5">
    <source>
        <dbReference type="ARBA" id="ARBA00022759"/>
    </source>
</evidence>
<proteinExistence type="inferred from homology"/>
<evidence type="ECO:0000256" key="1">
    <source>
        <dbReference type="ARBA" id="ARBA00001946"/>
    </source>
</evidence>
<evidence type="ECO:0000313" key="13">
    <source>
        <dbReference type="EMBL" id="KAK3770913.1"/>
    </source>
</evidence>
<comment type="caution">
    <text evidence="13">The sequence shown here is derived from an EMBL/GenBank/DDBJ whole genome shotgun (WGS) entry which is preliminary data.</text>
</comment>
<evidence type="ECO:0000256" key="9">
    <source>
        <dbReference type="ARBA" id="ARBA00022842"/>
    </source>
</evidence>
<comment type="cofactor">
    <cofactor evidence="1">
        <name>Mg(2+)</name>
        <dbReference type="ChEBI" id="CHEBI:18420"/>
    </cofactor>
</comment>
<keyword evidence="4 10" id="KW-0479">Metal-binding</keyword>
<feature type="compositionally biased region" description="Basic residues" evidence="11">
    <location>
        <begin position="876"/>
        <end position="885"/>
    </location>
</feature>
<feature type="compositionally biased region" description="Basic and acidic residues" evidence="11">
    <location>
        <begin position="670"/>
        <end position="680"/>
    </location>
</feature>
<evidence type="ECO:0000256" key="10">
    <source>
        <dbReference type="PROSITE-ProRule" id="PRU00723"/>
    </source>
</evidence>
<dbReference type="Gene3D" id="3.40.50.11980">
    <property type="match status" value="1"/>
</dbReference>
<dbReference type="EMBL" id="JAWDGP010003786">
    <property type="protein sequence ID" value="KAK3770913.1"/>
    <property type="molecule type" value="Genomic_DNA"/>
</dbReference>
<dbReference type="InterPro" id="IPR021869">
    <property type="entry name" value="RNase_Zc3h12_NYN"/>
</dbReference>
<comment type="similarity">
    <text evidence="2">Belongs to the ZC3H12 family.</text>
</comment>
<feature type="domain" description="C3H1-type" evidence="12">
    <location>
        <begin position="578"/>
        <end position="603"/>
    </location>
</feature>
<dbReference type="PROSITE" id="PS50103">
    <property type="entry name" value="ZF_C3H1"/>
    <property type="match status" value="1"/>
</dbReference>
<feature type="region of interest" description="Disordered" evidence="11">
    <location>
        <begin position="42"/>
        <end position="75"/>
    </location>
</feature>
<feature type="region of interest" description="Disordered" evidence="11">
    <location>
        <begin position="630"/>
        <end position="654"/>
    </location>
</feature>
<feature type="compositionally biased region" description="Low complexity" evidence="11">
    <location>
        <begin position="684"/>
        <end position="695"/>
    </location>
</feature>
<protein>
    <recommendedName>
        <fullName evidence="12">C3H1-type domain-containing protein</fullName>
    </recommendedName>
</protein>
<dbReference type="GO" id="GO:0004521">
    <property type="term" value="F:RNA endonuclease activity"/>
    <property type="evidence" value="ECO:0007669"/>
    <property type="project" value="TreeGrafter"/>
</dbReference>
<organism evidence="13 14">
    <name type="scientific">Elysia crispata</name>
    <name type="common">lettuce slug</name>
    <dbReference type="NCBI Taxonomy" id="231223"/>
    <lineage>
        <taxon>Eukaryota</taxon>
        <taxon>Metazoa</taxon>
        <taxon>Spiralia</taxon>
        <taxon>Lophotrochozoa</taxon>
        <taxon>Mollusca</taxon>
        <taxon>Gastropoda</taxon>
        <taxon>Heterobranchia</taxon>
        <taxon>Euthyneura</taxon>
        <taxon>Panpulmonata</taxon>
        <taxon>Sacoglossa</taxon>
        <taxon>Placobranchoidea</taxon>
        <taxon>Plakobranchidae</taxon>
        <taxon>Elysia</taxon>
    </lineage>
</organism>
<gene>
    <name evidence="13" type="ORF">RRG08_036512</name>
</gene>
<dbReference type="GO" id="GO:0008270">
    <property type="term" value="F:zinc ion binding"/>
    <property type="evidence" value="ECO:0007669"/>
    <property type="project" value="UniProtKB-KW"/>
</dbReference>
<feature type="compositionally biased region" description="Low complexity" evidence="11">
    <location>
        <begin position="749"/>
        <end position="767"/>
    </location>
</feature>
<dbReference type="Proteomes" id="UP001283361">
    <property type="component" value="Unassembled WGS sequence"/>
</dbReference>
<keyword evidence="8 10" id="KW-0862">Zinc</keyword>
<evidence type="ECO:0000256" key="8">
    <source>
        <dbReference type="ARBA" id="ARBA00022833"/>
    </source>
</evidence>
<keyword evidence="6 10" id="KW-0863">Zinc-finger</keyword>
<evidence type="ECO:0000313" key="14">
    <source>
        <dbReference type="Proteomes" id="UP001283361"/>
    </source>
</evidence>
<dbReference type="Pfam" id="PF11977">
    <property type="entry name" value="RNase_Zc3h12a"/>
    <property type="match status" value="1"/>
</dbReference>
<dbReference type="GO" id="GO:0003729">
    <property type="term" value="F:mRNA binding"/>
    <property type="evidence" value="ECO:0007669"/>
    <property type="project" value="TreeGrafter"/>
</dbReference>
<dbReference type="PANTHER" id="PTHR12876">
    <property type="entry name" value="N4BP1-RELATED"/>
    <property type="match status" value="1"/>
</dbReference>
<keyword evidence="14" id="KW-1185">Reference proteome</keyword>
<keyword evidence="5" id="KW-0255">Endonuclease</keyword>
<name>A0AAE0ZKH0_9GAST</name>
<dbReference type="PANTHER" id="PTHR12876:SF35">
    <property type="entry name" value="LD08718P-RELATED"/>
    <property type="match status" value="1"/>
</dbReference>
<accession>A0AAE0ZKH0</accession>
<evidence type="ECO:0000256" key="3">
    <source>
        <dbReference type="ARBA" id="ARBA00022722"/>
    </source>
</evidence>
<dbReference type="GO" id="GO:0016787">
    <property type="term" value="F:hydrolase activity"/>
    <property type="evidence" value="ECO:0007669"/>
    <property type="project" value="UniProtKB-KW"/>
</dbReference>
<keyword evidence="3" id="KW-0540">Nuclease</keyword>
<evidence type="ECO:0000259" key="12">
    <source>
        <dbReference type="PROSITE" id="PS50103"/>
    </source>
</evidence>
<feature type="compositionally biased region" description="Low complexity" evidence="11">
    <location>
        <begin position="849"/>
        <end position="874"/>
    </location>
</feature>
<feature type="region of interest" description="Disordered" evidence="11">
    <location>
        <begin position="747"/>
        <end position="771"/>
    </location>
</feature>
<feature type="compositionally biased region" description="Basic and acidic residues" evidence="11">
    <location>
        <begin position="271"/>
        <end position="287"/>
    </location>
</feature>
<evidence type="ECO:0000256" key="2">
    <source>
        <dbReference type="ARBA" id="ARBA00010922"/>
    </source>
</evidence>
<dbReference type="InterPro" id="IPR000571">
    <property type="entry name" value="Znf_CCCH"/>
</dbReference>
<dbReference type="Pfam" id="PF18039">
    <property type="entry name" value="UBA_6"/>
    <property type="match status" value="1"/>
</dbReference>
<feature type="region of interest" description="Disordered" evidence="11">
    <location>
        <begin position="799"/>
        <end position="824"/>
    </location>
</feature>
<evidence type="ECO:0000256" key="7">
    <source>
        <dbReference type="ARBA" id="ARBA00022801"/>
    </source>
</evidence>
<feature type="region of interest" description="Disordered" evidence="11">
    <location>
        <begin position="841"/>
        <end position="902"/>
    </location>
</feature>
<dbReference type="FunFam" id="3.40.50.11980:FF:000001">
    <property type="entry name" value="ZC3H12A isoform 1"/>
    <property type="match status" value="1"/>
</dbReference>
<feature type="region of interest" description="Disordered" evidence="11">
    <location>
        <begin position="271"/>
        <end position="297"/>
    </location>
</feature>
<feature type="region of interest" description="Disordered" evidence="11">
    <location>
        <begin position="670"/>
        <end position="695"/>
    </location>
</feature>
<dbReference type="GO" id="GO:0005634">
    <property type="term" value="C:nucleus"/>
    <property type="evidence" value="ECO:0007669"/>
    <property type="project" value="TreeGrafter"/>
</dbReference>
<keyword evidence="9" id="KW-0460">Magnesium</keyword>
<dbReference type="InterPro" id="IPR051101">
    <property type="entry name" value="ZC3H12/N4BP1_RNase_Reg"/>
</dbReference>
<keyword evidence="7" id="KW-0378">Hydrolase</keyword>
<evidence type="ECO:0000256" key="11">
    <source>
        <dbReference type="SAM" id="MobiDB-lite"/>
    </source>
</evidence>
<feature type="compositionally biased region" description="Polar residues" evidence="11">
    <location>
        <begin position="53"/>
        <end position="75"/>
    </location>
</feature>
<dbReference type="GO" id="GO:0036464">
    <property type="term" value="C:cytoplasmic ribonucleoprotein granule"/>
    <property type="evidence" value="ECO:0007669"/>
    <property type="project" value="TreeGrafter"/>
</dbReference>
<evidence type="ECO:0000256" key="4">
    <source>
        <dbReference type="ARBA" id="ARBA00022723"/>
    </source>
</evidence>
<dbReference type="InterPro" id="IPR040546">
    <property type="entry name" value="Rege-1_UBA-like"/>
</dbReference>
<reference evidence="13" key="1">
    <citation type="journal article" date="2023" name="G3 (Bethesda)">
        <title>A reference genome for the long-term kleptoplast-retaining sea slug Elysia crispata morphotype clarki.</title>
        <authorList>
            <person name="Eastman K.E."/>
            <person name="Pendleton A.L."/>
            <person name="Shaikh M.A."/>
            <person name="Suttiyut T."/>
            <person name="Ogas R."/>
            <person name="Tomko P."/>
            <person name="Gavelis G."/>
            <person name="Widhalm J.R."/>
            <person name="Wisecaver J.H."/>
        </authorList>
    </citation>
    <scope>NUCLEOTIDE SEQUENCE</scope>
    <source>
        <strain evidence="13">ECLA1</strain>
    </source>
</reference>
<feature type="zinc finger region" description="C3H1-type" evidence="10">
    <location>
        <begin position="578"/>
        <end position="603"/>
    </location>
</feature>
<sequence>MASCVVKIPNSSHEQPGHELKRIKAGLEVLLGVTCHFSISNPSAENENARGDNATTNDSGHSSLSKAKTPSGQEISQVKQIQNHGRILVLSIKFDIDLSPDNILKAKKFVLSHLSSAPAYIVNHCCLATQREFDMVVRSAASIQSESSALLTFDRDTKEISIQGSESSVKCARNQIGNIIDRLAEHCGWDDSITPDINSYHGQKEMTKSTDICKGDSKSHEDVLLKLISESKLSKPLSAKNPSTEPVHKVTDAEVHPNFNQTLDTGSHITQDKHEVSHIENTEDKDSSFSSSEDEDGDSILLDKRFTKQVETGLKLGYSEDNVKKALLKLGLDCDSNDLLSELITISQSETDPLKITDTDQESDQTSASFVSTDGYISHESLRVDHQVSLSPKVSLVSLDTSKHVIDPNDSNNLRHIIIDGSNVAMSHGKESFSCKGIKIAVDWFKARGHKYITAFVPKWRKESSRPDALITDQELLKELEKENVLVFTPARRVKGRRVVCYDDRFILKLAVETDGIVVSNDVYRDLVNEREAFRQVVDQRLLMYTFVGDRFMPPEDPLGRSGPSLDNFLRKVPIDPRPRPQDCPFGKKCTYGNKCRFYHPERGFGQQKLVSETLKEQADAKLQERANKIEQASNNEREKGRRPKQLLTRTKSLIPGALFSSRHDLEFSGKSASKSEKPKLAHSTSLNLSTSSKSSDYLDSARRKFEEAELLCATKKLTLEQKPSEPISFHSGELQNLSHLQAESVHISGLSPPDSSSQNSSPTFPSDISAWQPSSSMATYVITSSGMQQSGLTVEAPTAISTDSTKLRPGKASPSRLPVPKQSEPYVSGHLELAQKLSDEGSDSNFFSEHTSSKSASSTPRTTSPVVPPLSTSGQKRRKSKGSTRRQSTEEGTEQSKLRPQIYAQTPESSQIGSSEAASFLGGIPNLSIFNEQSLQSMSHQTEVEQTPKTISEGNLLNHMFSVAPPCKQNTFTQSTDMYQFPSKYSEVCHTLSNQPEHNFKSQKDHDGTEFPVNPFDHKHMPLKPQSSVPSMAGQHAHVGSKVWNVPIGLSRQNSSSDPQIHMCVGQQTSFSTSKASVPPVSGHMVHSLSGPANPQHVPMYSYKQLGAQPRLHSSNEYGIPGVSYQNELYQSPYVGSRSEPQYSQNIHEQQQHYSFSMKHLPPSLGLNQISPMNSRVGDVSPYQTAMQLPSGPGLPNYQQEQQLLPSQYPQVPQFLGSPNNSEGLQQMQQTLLSPTASYTGQTTDFPQSFHQPPPNFPPPSPMMQHCSNQPPPQMYYPIQSPVPQGSIGYATPISYSHMGPSVPQLLAEDIPIPPNDPRHSLYSHLSAVFQETVVRKVMNRYPHLIKFDDIVNKIWEYVNSGQL</sequence>